<reference evidence="3 4" key="1">
    <citation type="journal article" date="2013" name="PLoS Genet.">
        <title>Genomic mechanisms accounting for the adaptation to parasitism in nematode-trapping fungi.</title>
        <authorList>
            <person name="Meerupati T."/>
            <person name="Andersson K.M."/>
            <person name="Friman E."/>
            <person name="Kumar D."/>
            <person name="Tunlid A."/>
            <person name="Ahren D."/>
        </authorList>
    </citation>
    <scope>NUCLEOTIDE SEQUENCE [LARGE SCALE GENOMIC DNA]</scope>
    <source>
        <strain evidence="3 4">CBS 200.50</strain>
    </source>
</reference>
<feature type="coiled-coil region" evidence="1">
    <location>
        <begin position="56"/>
        <end position="90"/>
    </location>
</feature>
<sequence length="162" mass="18849">MDRANEHIAGSDSTAEAQAYQDELYRLTRLIWGLEEPIESSKRCIRELVSRPHVLSDDERRNLQSEELLLQKLEQEVQKLREQRDALRCSPAGLIAQEIEKMQQEITDLLNPVSPEEFAQRAKSFRRRAEQEARKRHRNFLTWVGVAIMMLVPAAAAVLWRT</sequence>
<proteinExistence type="predicted"/>
<dbReference type="Proteomes" id="UP000015100">
    <property type="component" value="Unassembled WGS sequence"/>
</dbReference>
<name>S8AP65_DACHA</name>
<keyword evidence="2" id="KW-0472">Membrane</keyword>
<keyword evidence="2" id="KW-1133">Transmembrane helix</keyword>
<organism evidence="3 4">
    <name type="scientific">Dactylellina haptotyla (strain CBS 200.50)</name>
    <name type="common">Nematode-trapping fungus</name>
    <name type="synonym">Monacrosporium haptotylum</name>
    <dbReference type="NCBI Taxonomy" id="1284197"/>
    <lineage>
        <taxon>Eukaryota</taxon>
        <taxon>Fungi</taxon>
        <taxon>Dikarya</taxon>
        <taxon>Ascomycota</taxon>
        <taxon>Pezizomycotina</taxon>
        <taxon>Orbiliomycetes</taxon>
        <taxon>Orbiliales</taxon>
        <taxon>Orbiliaceae</taxon>
        <taxon>Dactylellina</taxon>
    </lineage>
</organism>
<keyword evidence="1" id="KW-0175">Coiled coil</keyword>
<feature type="transmembrane region" description="Helical" evidence="2">
    <location>
        <begin position="140"/>
        <end position="160"/>
    </location>
</feature>
<evidence type="ECO:0000313" key="3">
    <source>
        <dbReference type="EMBL" id="EPS42876.1"/>
    </source>
</evidence>
<evidence type="ECO:0000313" key="4">
    <source>
        <dbReference type="Proteomes" id="UP000015100"/>
    </source>
</evidence>
<dbReference type="OMA" id="MDRANEH"/>
<gene>
    <name evidence="3" type="ORF">H072_3159</name>
</gene>
<dbReference type="EMBL" id="AQGS01000096">
    <property type="protein sequence ID" value="EPS42876.1"/>
    <property type="molecule type" value="Genomic_DNA"/>
</dbReference>
<evidence type="ECO:0000256" key="1">
    <source>
        <dbReference type="SAM" id="Coils"/>
    </source>
</evidence>
<protein>
    <submittedName>
        <fullName evidence="3">Uncharacterized protein</fullName>
    </submittedName>
</protein>
<dbReference type="AlphaFoldDB" id="S8AP65"/>
<accession>S8AP65</accession>
<reference evidence="4" key="2">
    <citation type="submission" date="2013-04" db="EMBL/GenBank/DDBJ databases">
        <title>Genomic mechanisms accounting for the adaptation to parasitism in nematode-trapping fungi.</title>
        <authorList>
            <person name="Ahren D.G."/>
        </authorList>
    </citation>
    <scope>NUCLEOTIDE SEQUENCE [LARGE SCALE GENOMIC DNA]</scope>
    <source>
        <strain evidence="4">CBS 200.50</strain>
    </source>
</reference>
<dbReference type="HOGENOM" id="CLU_1635322_0_0_1"/>
<keyword evidence="4" id="KW-1185">Reference proteome</keyword>
<keyword evidence="2" id="KW-0812">Transmembrane</keyword>
<dbReference type="OrthoDB" id="5338637at2759"/>
<evidence type="ECO:0000256" key="2">
    <source>
        <dbReference type="SAM" id="Phobius"/>
    </source>
</evidence>
<comment type="caution">
    <text evidence="3">The sequence shown here is derived from an EMBL/GenBank/DDBJ whole genome shotgun (WGS) entry which is preliminary data.</text>
</comment>